<keyword evidence="7" id="KW-0732">Signal</keyword>
<proteinExistence type="inferred from homology"/>
<keyword evidence="13 14" id="KW-0998">Cell outer membrane</keyword>
<evidence type="ECO:0000256" key="1">
    <source>
        <dbReference type="ARBA" id="ARBA00004571"/>
    </source>
</evidence>
<protein>
    <submittedName>
        <fullName evidence="19">Iron complex outermembrane receptor protein</fullName>
    </submittedName>
    <submittedName>
        <fullName evidence="18">TonB-dependent receptor, beta-barrel domain protein</fullName>
    </submittedName>
</protein>
<dbReference type="InterPro" id="IPR012910">
    <property type="entry name" value="Plug_dom"/>
</dbReference>
<dbReference type="Gene3D" id="2.170.130.10">
    <property type="entry name" value="TonB-dependent receptor, plug domain"/>
    <property type="match status" value="1"/>
</dbReference>
<keyword evidence="6 14" id="KW-0812">Transmembrane</keyword>
<evidence type="ECO:0000256" key="13">
    <source>
        <dbReference type="ARBA" id="ARBA00023237"/>
    </source>
</evidence>
<dbReference type="EMBL" id="UGSQ01000003">
    <property type="protein sequence ID" value="SUB26484.1"/>
    <property type="molecule type" value="Genomic_DNA"/>
</dbReference>
<evidence type="ECO:0000256" key="7">
    <source>
        <dbReference type="ARBA" id="ARBA00022729"/>
    </source>
</evidence>
<dbReference type="NCBIfam" id="TIGR01783">
    <property type="entry name" value="TonB-siderophor"/>
    <property type="match status" value="1"/>
</dbReference>
<reference evidence="18 20" key="1">
    <citation type="submission" date="2018-06" db="EMBL/GenBank/DDBJ databases">
        <authorList>
            <consortium name="Pathogen Informatics"/>
            <person name="Doyle S."/>
        </authorList>
    </citation>
    <scope>NUCLEOTIDE SEQUENCE [LARGE SCALE GENOMIC DNA]</scope>
    <source>
        <strain evidence="18 20">NCTC11188</strain>
    </source>
</reference>
<comment type="subcellular location">
    <subcellularLocation>
        <location evidence="1 14">Cell outer membrane</location>
        <topology evidence="1 14">Multi-pass membrane protein</topology>
    </subcellularLocation>
</comment>
<evidence type="ECO:0000256" key="6">
    <source>
        <dbReference type="ARBA" id="ARBA00022692"/>
    </source>
</evidence>
<evidence type="ECO:0000313" key="18">
    <source>
        <dbReference type="EMBL" id="SUB26484.1"/>
    </source>
</evidence>
<evidence type="ECO:0000256" key="5">
    <source>
        <dbReference type="ARBA" id="ARBA00022496"/>
    </source>
</evidence>
<evidence type="ECO:0000256" key="3">
    <source>
        <dbReference type="ARBA" id="ARBA00022448"/>
    </source>
</evidence>
<evidence type="ECO:0000256" key="9">
    <source>
        <dbReference type="ARBA" id="ARBA00023065"/>
    </source>
</evidence>
<gene>
    <name evidence="18" type="primary">bfrD</name>
    <name evidence="19" type="ORF">EV689_1017</name>
    <name evidence="18" type="ORF">NCTC11188_00839</name>
</gene>
<dbReference type="PANTHER" id="PTHR32552">
    <property type="entry name" value="FERRICHROME IRON RECEPTOR-RELATED"/>
    <property type="match status" value="1"/>
</dbReference>
<reference evidence="19 21" key="2">
    <citation type="submission" date="2019-03" db="EMBL/GenBank/DDBJ databases">
        <title>Genomic Encyclopedia of Type Strains, Phase IV (KMG-IV): sequencing the most valuable type-strain genomes for metagenomic binning, comparative biology and taxonomic classification.</title>
        <authorList>
            <person name="Goeker M."/>
        </authorList>
    </citation>
    <scope>NUCLEOTIDE SEQUENCE [LARGE SCALE GENOMIC DNA]</scope>
    <source>
        <strain evidence="19 21">DSM 17481</strain>
    </source>
</reference>
<dbReference type="InterPro" id="IPR037066">
    <property type="entry name" value="Plug_dom_sf"/>
</dbReference>
<dbReference type="EMBL" id="SNXJ01000001">
    <property type="protein sequence ID" value="TDP29985.1"/>
    <property type="molecule type" value="Genomic_DNA"/>
</dbReference>
<evidence type="ECO:0000259" key="17">
    <source>
        <dbReference type="Pfam" id="PF07715"/>
    </source>
</evidence>
<dbReference type="CDD" id="cd01347">
    <property type="entry name" value="ligand_gated_channel"/>
    <property type="match status" value="1"/>
</dbReference>
<dbReference type="Proteomes" id="UP000294683">
    <property type="component" value="Unassembled WGS sequence"/>
</dbReference>
<keyword evidence="21" id="KW-1185">Reference proteome</keyword>
<dbReference type="AlphaFoldDB" id="A0A379AWP0"/>
<keyword evidence="3 14" id="KW-0813">Transport</keyword>
<evidence type="ECO:0000256" key="14">
    <source>
        <dbReference type="PROSITE-ProRule" id="PRU01360"/>
    </source>
</evidence>
<dbReference type="InterPro" id="IPR000531">
    <property type="entry name" value="Beta-barrel_TonB"/>
</dbReference>
<keyword evidence="4 14" id="KW-1134">Transmembrane beta strand</keyword>
<dbReference type="GO" id="GO:0015344">
    <property type="term" value="F:siderophore uptake transmembrane transporter activity"/>
    <property type="evidence" value="ECO:0007669"/>
    <property type="project" value="TreeGrafter"/>
</dbReference>
<dbReference type="Pfam" id="PF00593">
    <property type="entry name" value="TonB_dep_Rec_b-barrel"/>
    <property type="match status" value="1"/>
</dbReference>
<evidence type="ECO:0000256" key="4">
    <source>
        <dbReference type="ARBA" id="ARBA00022452"/>
    </source>
</evidence>
<dbReference type="InterPro" id="IPR036942">
    <property type="entry name" value="Beta-barrel_TonB_sf"/>
</dbReference>
<keyword evidence="12 18" id="KW-0675">Receptor</keyword>
<keyword evidence="9" id="KW-0406">Ion transport</keyword>
<evidence type="ECO:0000256" key="2">
    <source>
        <dbReference type="ARBA" id="ARBA00009810"/>
    </source>
</evidence>
<keyword evidence="5" id="KW-0410">Iron transport</keyword>
<dbReference type="SUPFAM" id="SSF56935">
    <property type="entry name" value="Porins"/>
    <property type="match status" value="1"/>
</dbReference>
<accession>A0A379AWP0</accession>
<keyword evidence="10 15" id="KW-0798">TonB box</keyword>
<dbReference type="InterPro" id="IPR039426">
    <property type="entry name" value="TonB-dep_rcpt-like"/>
</dbReference>
<dbReference type="GO" id="GO:0038023">
    <property type="term" value="F:signaling receptor activity"/>
    <property type="evidence" value="ECO:0007669"/>
    <property type="project" value="InterPro"/>
</dbReference>
<dbReference type="Proteomes" id="UP000255113">
    <property type="component" value="Unassembled WGS sequence"/>
</dbReference>
<evidence type="ECO:0000256" key="15">
    <source>
        <dbReference type="RuleBase" id="RU003357"/>
    </source>
</evidence>
<feature type="domain" description="TonB-dependent receptor plug" evidence="17">
    <location>
        <begin position="74"/>
        <end position="170"/>
    </location>
</feature>
<dbReference type="Gene3D" id="2.40.170.20">
    <property type="entry name" value="TonB-dependent receptor, beta-barrel domain"/>
    <property type="match status" value="1"/>
</dbReference>
<organism evidence="18 20">
    <name type="scientific">Avibacterium gallinarum</name>
    <name type="common">Pasteurella gallinarum</name>
    <dbReference type="NCBI Taxonomy" id="755"/>
    <lineage>
        <taxon>Bacteria</taxon>
        <taxon>Pseudomonadati</taxon>
        <taxon>Pseudomonadota</taxon>
        <taxon>Gammaproteobacteria</taxon>
        <taxon>Pasteurellales</taxon>
        <taxon>Pasteurellaceae</taxon>
        <taxon>Avibacterium</taxon>
    </lineage>
</organism>
<name>A0A379AWP0_AVIGA</name>
<evidence type="ECO:0000256" key="12">
    <source>
        <dbReference type="ARBA" id="ARBA00023170"/>
    </source>
</evidence>
<dbReference type="InterPro" id="IPR010105">
    <property type="entry name" value="TonB_sidphr_rcpt"/>
</dbReference>
<evidence type="ECO:0000313" key="19">
    <source>
        <dbReference type="EMBL" id="TDP29985.1"/>
    </source>
</evidence>
<dbReference type="PANTHER" id="PTHR32552:SF68">
    <property type="entry name" value="FERRICHROME OUTER MEMBRANE TRANSPORTER_PHAGE RECEPTOR"/>
    <property type="match status" value="1"/>
</dbReference>
<evidence type="ECO:0000313" key="20">
    <source>
        <dbReference type="Proteomes" id="UP000255113"/>
    </source>
</evidence>
<evidence type="ECO:0000256" key="10">
    <source>
        <dbReference type="ARBA" id="ARBA00023077"/>
    </source>
</evidence>
<feature type="domain" description="TonB-dependent receptor-like beta-barrel" evidence="16">
    <location>
        <begin position="251"/>
        <end position="678"/>
    </location>
</feature>
<dbReference type="GO" id="GO:0015891">
    <property type="term" value="P:siderophore transport"/>
    <property type="evidence" value="ECO:0007669"/>
    <property type="project" value="InterPro"/>
</dbReference>
<comment type="similarity">
    <text evidence="2 14 15">Belongs to the TonB-dependent receptor family.</text>
</comment>
<dbReference type="PROSITE" id="PS52016">
    <property type="entry name" value="TONB_DEPENDENT_REC_3"/>
    <property type="match status" value="1"/>
</dbReference>
<evidence type="ECO:0000259" key="16">
    <source>
        <dbReference type="Pfam" id="PF00593"/>
    </source>
</evidence>
<keyword evidence="8" id="KW-0408">Iron</keyword>
<dbReference type="Pfam" id="PF07715">
    <property type="entry name" value="Plug"/>
    <property type="match status" value="1"/>
</dbReference>
<evidence type="ECO:0000256" key="11">
    <source>
        <dbReference type="ARBA" id="ARBA00023136"/>
    </source>
</evidence>
<evidence type="ECO:0000256" key="8">
    <source>
        <dbReference type="ARBA" id="ARBA00023004"/>
    </source>
</evidence>
<dbReference type="GO" id="GO:0009279">
    <property type="term" value="C:cell outer membrane"/>
    <property type="evidence" value="ECO:0007669"/>
    <property type="project" value="UniProtKB-SubCell"/>
</dbReference>
<evidence type="ECO:0000313" key="21">
    <source>
        <dbReference type="Proteomes" id="UP000294683"/>
    </source>
</evidence>
<keyword evidence="11 14" id="KW-0472">Membrane</keyword>
<sequence>MKLACPLNFPLKTTALLVISVCSSKVLYAEEISSSTEYMAVLPTIDVVTTQETANTKGYVGYEEAQATRNLLTIKEMPQTVDVINIQKNKNYGTNDLSSILEGNAGIDATYDMRGENIYLRGFQADASDIYRDGIRESGQVRRSTANIERVEILKGPSSILYGRSNGGGVINMVSKFANFTTSRNIGVTYGSWNSRSVNLDVNQKINENVAVRLTSELSAAEAYRYGVRNKGRMFSPSISLQSDDGRLQWVGQYTYDYQWRIPDRNPAKSVYDEMGIGYRNSFFRDGDYVDDKLQVWRSDLKYFINDQWMVNWQLAYRQADQDFDHYFAGTYSATDKTLKQSYAWQKTRNKTFTNNITFNGEFDTASLKHKVTIGLDYSQEERHPILAVLRNQEIDPFLSRHQWPARQHPNATVNNRHKAYSTGIFVQDLISLTDNVKVLLGGRYDFYRFNSTNIKQERRDTKGHSFSPNVGVVWEVTPEHTLYASFNRSFSPYGGRGYLGISTDQKDVFNASPEYNQQYEVGIKSDWFDKTLSTTLSAYQLERRNIRYRPNKDILDVWAVRGKDQSKGVELSLLGQLAPKWYIRSSVGWMVAKIKEDKQNPQNNNRTLNNTGNFTSNLFVRYVPTEKLYLEAGVTHLGKRYYFNNNKQTILPSFTRVDAMVGYNLNPVNITLAVSNLFNKAYWRSDSMPSNPRSFNLRLTYTF</sequence>